<feature type="region of interest" description="Disordered" evidence="1">
    <location>
        <begin position="1"/>
        <end position="29"/>
    </location>
</feature>
<keyword evidence="4" id="KW-1185">Reference proteome</keyword>
<organism evidence="3 4">
    <name type="scientific">Galdieria partita</name>
    <dbReference type="NCBI Taxonomy" id="83374"/>
    <lineage>
        <taxon>Eukaryota</taxon>
        <taxon>Rhodophyta</taxon>
        <taxon>Bangiophyceae</taxon>
        <taxon>Galdieriales</taxon>
        <taxon>Galdieriaceae</taxon>
        <taxon>Galdieria</taxon>
    </lineage>
</organism>
<protein>
    <recommendedName>
        <fullName evidence="2">BHLH domain-containing protein</fullName>
    </recommendedName>
</protein>
<feature type="compositionally biased region" description="Polar residues" evidence="1">
    <location>
        <begin position="87"/>
        <end position="97"/>
    </location>
</feature>
<dbReference type="Pfam" id="PF00010">
    <property type="entry name" value="HLH"/>
    <property type="match status" value="1"/>
</dbReference>
<dbReference type="GO" id="GO:0046983">
    <property type="term" value="F:protein dimerization activity"/>
    <property type="evidence" value="ECO:0007669"/>
    <property type="project" value="InterPro"/>
</dbReference>
<evidence type="ECO:0000256" key="1">
    <source>
        <dbReference type="SAM" id="MobiDB-lite"/>
    </source>
</evidence>
<sequence>MHSDVADHGYPTTVEQGKHDRGSGDPVDVANYREPNQTQFVLKEENLLQTSMQVSWGDIVKTRETHPSSSLERIPTEEENDEVSSMHMKTSARSLSSPGLGEGTISDSQEGQSIELPDKTSVVQKRRSLQRENHNAHTQRCREKINQMFQRLNEALPPRADGSHPRKKAEILTRALEIVKELQVENMSLKKTIQDMSRIQLGQLPGQTTNISFPIIDHAPLQKFPGEFVDGRTNFIPLNCDNNLQQQNQQFPNCSMLHVPPVSLPFLPLNSVAFQENQDRRFAMPPASKTPKLPPIIPSVNLGRIGVSQVESGRPGSFPEFNKSHQDDAKPSWFPGVDNFLGDGSYIPGPTNVALLSNVAVPTARNLESVSFQESEQDSAGVVPQTTDVTGAVMFSRKETEHKDI</sequence>
<dbReference type="SUPFAM" id="SSF47459">
    <property type="entry name" value="HLH, helix-loop-helix DNA-binding domain"/>
    <property type="match status" value="1"/>
</dbReference>
<dbReference type="OrthoDB" id="10320621at2759"/>
<name>A0A9C7PTS7_9RHOD</name>
<dbReference type="InterPro" id="IPR036638">
    <property type="entry name" value="HLH_DNA-bd_sf"/>
</dbReference>
<feature type="domain" description="BHLH" evidence="2">
    <location>
        <begin position="129"/>
        <end position="182"/>
    </location>
</feature>
<reference evidence="3" key="1">
    <citation type="journal article" date="2022" name="Proc. Natl. Acad. Sci. U.S.A.">
        <title>Life cycle and functional genomics of the unicellular red alga Galdieria for elucidating algal and plant evolution and industrial use.</title>
        <authorList>
            <person name="Hirooka S."/>
            <person name="Itabashi T."/>
            <person name="Ichinose T.M."/>
            <person name="Onuma R."/>
            <person name="Fujiwara T."/>
            <person name="Yamashita S."/>
            <person name="Jong L.W."/>
            <person name="Tomita R."/>
            <person name="Iwane A.H."/>
            <person name="Miyagishima S.Y."/>
        </authorList>
    </citation>
    <scope>NUCLEOTIDE SEQUENCE</scope>
    <source>
        <strain evidence="3">NBRC 102759</strain>
    </source>
</reference>
<dbReference type="AlphaFoldDB" id="A0A9C7PTS7"/>
<feature type="region of interest" description="Disordered" evidence="1">
    <location>
        <begin position="63"/>
        <end position="139"/>
    </location>
</feature>
<evidence type="ECO:0000259" key="2">
    <source>
        <dbReference type="PROSITE" id="PS50888"/>
    </source>
</evidence>
<dbReference type="Proteomes" id="UP001061958">
    <property type="component" value="Unassembled WGS sequence"/>
</dbReference>
<dbReference type="Gene3D" id="4.10.280.10">
    <property type="entry name" value="Helix-loop-helix DNA-binding domain"/>
    <property type="match status" value="1"/>
</dbReference>
<evidence type="ECO:0000313" key="4">
    <source>
        <dbReference type="Proteomes" id="UP001061958"/>
    </source>
</evidence>
<dbReference type="InterPro" id="IPR011598">
    <property type="entry name" value="bHLH_dom"/>
</dbReference>
<dbReference type="EMBL" id="BQMJ01000017">
    <property type="protein sequence ID" value="GJQ10668.1"/>
    <property type="molecule type" value="Genomic_DNA"/>
</dbReference>
<feature type="compositionally biased region" description="Basic and acidic residues" evidence="1">
    <location>
        <begin position="129"/>
        <end position="139"/>
    </location>
</feature>
<accession>A0A9C7PTS7</accession>
<proteinExistence type="predicted"/>
<evidence type="ECO:0000313" key="3">
    <source>
        <dbReference type="EMBL" id="GJQ10668.1"/>
    </source>
</evidence>
<reference evidence="3" key="2">
    <citation type="submission" date="2022-01" db="EMBL/GenBank/DDBJ databases">
        <authorList>
            <person name="Hirooka S."/>
            <person name="Miyagishima S.Y."/>
        </authorList>
    </citation>
    <scope>NUCLEOTIDE SEQUENCE</scope>
    <source>
        <strain evidence="3">NBRC 102759</strain>
    </source>
</reference>
<gene>
    <name evidence="3" type="ORF">GpartN1_g2459.t1</name>
</gene>
<dbReference type="PROSITE" id="PS50888">
    <property type="entry name" value="BHLH"/>
    <property type="match status" value="1"/>
</dbReference>
<comment type="caution">
    <text evidence="3">The sequence shown here is derived from an EMBL/GenBank/DDBJ whole genome shotgun (WGS) entry which is preliminary data.</text>
</comment>